<evidence type="ECO:0000313" key="1">
    <source>
        <dbReference type="EMBL" id="AXS01147.1"/>
    </source>
</evidence>
<protein>
    <submittedName>
        <fullName evidence="1">ORF127</fullName>
    </submittedName>
</protein>
<dbReference type="InterPro" id="IPR020387">
    <property type="entry name" value="AcMNPV_Orf112"/>
</dbReference>
<sequence length="333" mass="40492">MTTTSPDFAIVSVWYNKNKFIYNTAIHPFWHNVLYNSLFHKYYVLYYVEDETFTNFASKHVTFINFKNHESSVHMNQLKLPANKIDYMKLQFILDSDMVPEKYVLLMDMDCQMQWNSIDIDGIRNTKYRLNLYTDKSTKLLYHPLFNMDNYKNSFNSYIENYATLINKDNPFFKPYHGVAVRVHDETNNHYMYQQYLHIVQLYMCIFHQYAIPKYLEDYKLDDNIVPLTFHRGGSYMTYKHEYKYEYDYRERPRFGMPTLTTKLNHKITDKALDQIKELLFELHRLDYNFQSKFDWSNSKQCYTNVCGYIQDRCKEFDFSDVEFVKPIKFFKV</sequence>
<accession>A0A346QW47</accession>
<dbReference type="EMBL" id="MH170055">
    <property type="protein sequence ID" value="AXS01147.1"/>
    <property type="molecule type" value="Genomic_DNA"/>
</dbReference>
<organism evidence="1">
    <name type="scientific">Spodoptera frugiperda granulovirus</name>
    <dbReference type="NCBI Taxonomy" id="307454"/>
    <lineage>
        <taxon>Viruses</taxon>
        <taxon>Viruses incertae sedis</taxon>
        <taxon>Naldaviricetes</taxon>
        <taxon>Lefavirales</taxon>
        <taxon>Baculoviridae</taxon>
        <taxon>Betabaculovirus</taxon>
        <taxon>Betabaculovirus spofrugiperdae</taxon>
    </lineage>
</organism>
<name>A0A346QW47_9BBAC</name>
<dbReference type="Pfam" id="PF10860">
    <property type="entry name" value="DUF2661"/>
    <property type="match status" value="1"/>
</dbReference>
<reference evidence="1" key="1">
    <citation type="journal article" date="2018" name="PLoS ONE">
        <title>Genomic analysis of an Argentinean isolate of Spodoptera frugiperda granulovirus reveals that various baculoviruses code for Lef-7 proteins with three F-box domains.</title>
        <authorList>
            <person name="Ferrelli M.L."/>
            <person name="Pidre M.L."/>
            <person name="Ghiringhelli P.D."/>
            <person name="Torres S."/>
            <person name="Fabre M.L."/>
            <person name="Masson T."/>
            <person name="Cedola M.T."/>
            <person name="Sciocco-Cap A."/>
            <person name="Romanowski V."/>
        </authorList>
    </citation>
    <scope>NUCLEOTIDE SEQUENCE</scope>
    <source>
        <strain evidence="1">ARG</strain>
    </source>
</reference>
<proteinExistence type="predicted"/>